<dbReference type="RefSeq" id="WP_179981519.1">
    <property type="nucleotide sequence ID" value="NZ_LT608333.1"/>
</dbReference>
<dbReference type="AlphaFoldDB" id="A0A212KXH6"/>
<dbReference type="InterPro" id="IPR032096">
    <property type="entry name" value="DUF4815"/>
</dbReference>
<dbReference type="Pfam" id="PF16075">
    <property type="entry name" value="DUF4815"/>
    <property type="match status" value="1"/>
</dbReference>
<evidence type="ECO:0000313" key="2">
    <source>
        <dbReference type="EMBL" id="SCM69983.1"/>
    </source>
</evidence>
<proteinExistence type="predicted"/>
<sequence>MPEIKDHYDNFDESKHYSRVMYRDGYALQGAELNEMQSISAARDRRLADALFADGDIVSDAGIVVDAATGSVTCLAGRIYIKGEVRDVESATFTVPTTGTITVGVQLVETAISELDDPALYNPAVGSRGESEAGAWRLKVTAVWALSTDVAGSEFYPVHSIDDGVPRAKETPPNLDSFNQGIARYDRDSTGGGTYVSSGMLVRAADSVGGSQVYTVTEGRCRVNGYGVELLTSRRISYTAAPDLRFIDTEVIEADGSATQRIAVAHPPINEITALRVTLQKTVSLVHGAYAGASDSLPDTSVMSLVNVKQGDTVYEAGNDYKKNGDKVDWSPAGAEPDPGSTYTVTYTYLDKSLTPGDVDFDGFTVSGAVPGTGIMVSYQQALPRIDRLCISADGVFSWLQGVASESNALAPAVPATMLSLASIVQTWRGPGTVKNDGVHVVPWSDMEALVNRVDYVLQEIARQRLEADVATRESGARVGMFVDPLRDDSMRDQGIAQTAAVVGGVLTLPVSARVYGLSADIATPKARNYTPRVLLAQPYKTGSMLVNPYQAFDPMPADVVLEPAVDRWTETKTDWTSTETRRITNMVYAPGAWDHGTTYTSTSSKTEAVGSTTSELEYLRQIDVAFTISGFGPKEKLQSIVFDGVNVSAKQNNLAANASGILTGSFTIPADIPAGAKAVAFTGAGGTKGSATFVGQGTLTATTLRQVQTITSTVIDPLAQTFILDEGVQLAGVDLWFLAKGGEVRVQIREVSGGYPTRTVLAEAIVPSSQIVVSGGGHTRVLFDAPVPLAAATDYAVVVLCNDATTALAIAELSQFDSTLQQWVSAQPYSVGVLLSSSNAVTWTAHQNRDLTFRLLGASFADGAATVPLGSATLSSAATDVVLLSLAETPTSQTRLEYALELPSGTVLTVAEGQPVRLTEPVSGGISVTAKLLGDAKGSPVLWPGSQLLAGSVQESADYYSRSIPAAGATRAVLIYDAVIPSGAGVTPEIQIDGGAWEAMTVSGTVTQGEGEVEFKFTSALADASLIKVRLALTGTIAARPQVSNIRLMAVA</sequence>
<evidence type="ECO:0000259" key="1">
    <source>
        <dbReference type="Pfam" id="PF16075"/>
    </source>
</evidence>
<accession>A0A212KXH6</accession>
<gene>
    <name evidence="2" type="ORF">KL86DES1_10106</name>
</gene>
<protein>
    <recommendedName>
        <fullName evidence="1">DUF4815 domain-containing protein</fullName>
    </recommendedName>
</protein>
<reference evidence="2" key="1">
    <citation type="submission" date="2016-08" db="EMBL/GenBank/DDBJ databases">
        <authorList>
            <person name="Seilhamer J.J."/>
        </authorList>
    </citation>
    <scope>NUCLEOTIDE SEQUENCE</scope>
    <source>
        <strain evidence="2">86-1</strain>
    </source>
</reference>
<name>A0A212KXH6_9BACT</name>
<organism evidence="2">
    <name type="scientific">uncultured Desulfovibrio sp</name>
    <dbReference type="NCBI Taxonomy" id="167968"/>
    <lineage>
        <taxon>Bacteria</taxon>
        <taxon>Pseudomonadati</taxon>
        <taxon>Thermodesulfobacteriota</taxon>
        <taxon>Desulfovibrionia</taxon>
        <taxon>Desulfovibrionales</taxon>
        <taxon>Desulfovibrionaceae</taxon>
        <taxon>Desulfovibrio</taxon>
        <taxon>environmental samples</taxon>
    </lineage>
</organism>
<dbReference type="EMBL" id="FMJC01000001">
    <property type="protein sequence ID" value="SCM69983.1"/>
    <property type="molecule type" value="Genomic_DNA"/>
</dbReference>
<feature type="domain" description="DUF4815" evidence="1">
    <location>
        <begin position="7"/>
        <end position="576"/>
    </location>
</feature>